<comment type="caution">
    <text evidence="4">The sequence shown here is derived from an EMBL/GenBank/DDBJ whole genome shotgun (WGS) entry which is preliminary data.</text>
</comment>
<dbReference type="GO" id="GO:0000166">
    <property type="term" value="F:nucleotide binding"/>
    <property type="evidence" value="ECO:0007669"/>
    <property type="project" value="InterPro"/>
</dbReference>
<dbReference type="EMBL" id="VSSQ01003990">
    <property type="protein sequence ID" value="MPM23261.1"/>
    <property type="molecule type" value="Genomic_DNA"/>
</dbReference>
<dbReference type="InterPro" id="IPR050463">
    <property type="entry name" value="Gfo/Idh/MocA_oxidrdct_glycsds"/>
</dbReference>
<evidence type="ECO:0000256" key="1">
    <source>
        <dbReference type="ARBA" id="ARBA00023002"/>
    </source>
</evidence>
<protein>
    <submittedName>
        <fullName evidence="4">Uncharacterized protein</fullName>
    </submittedName>
</protein>
<dbReference type="Pfam" id="PF16490">
    <property type="entry name" value="Oxidoreduct_C"/>
    <property type="match status" value="1"/>
</dbReference>
<feature type="domain" description="Putative oxidoreductase C-terminal" evidence="3">
    <location>
        <begin position="187"/>
        <end position="331"/>
    </location>
</feature>
<reference evidence="4" key="1">
    <citation type="submission" date="2019-08" db="EMBL/GenBank/DDBJ databases">
        <authorList>
            <person name="Kucharzyk K."/>
            <person name="Murdoch R.W."/>
            <person name="Higgins S."/>
            <person name="Loffler F."/>
        </authorList>
    </citation>
    <scope>NUCLEOTIDE SEQUENCE</scope>
</reference>
<dbReference type="PROSITE" id="PS51257">
    <property type="entry name" value="PROKAR_LIPOPROTEIN"/>
    <property type="match status" value="1"/>
</dbReference>
<dbReference type="InterPro" id="IPR000683">
    <property type="entry name" value="Gfo/Idh/MocA-like_OxRdtase_N"/>
</dbReference>
<accession>A0A644Y5M9</accession>
<dbReference type="InterPro" id="IPR032459">
    <property type="entry name" value="Oxidoreduct_C"/>
</dbReference>
<feature type="domain" description="Gfo/Idh/MocA-like oxidoreductase N-terminal" evidence="2">
    <location>
        <begin position="96"/>
        <end position="171"/>
    </location>
</feature>
<gene>
    <name evidence="4" type="ORF">SDC9_69727</name>
</gene>
<evidence type="ECO:0000313" key="4">
    <source>
        <dbReference type="EMBL" id="MPM23261.1"/>
    </source>
</evidence>
<organism evidence="4">
    <name type="scientific">bioreactor metagenome</name>
    <dbReference type="NCBI Taxonomy" id="1076179"/>
    <lineage>
        <taxon>unclassified sequences</taxon>
        <taxon>metagenomes</taxon>
        <taxon>ecological metagenomes</taxon>
    </lineage>
</organism>
<sequence>MKSFLLTGIIGLMFLSCMQQSREKTSNSTVFTGKAGEVKLIVLAPGHFHANLLQKSTIDQVNDSVYVYAMSPDDAGLNQYLSAIESFNNRAENPTSWQEVIYTGDDFVDKMVTDENGNVVVLAGNNKNKTEYILRAVDAGLNVLSDKPMAINGEDFLLLETAYRNAESKGVRLYDMMTERYDILNIIEKELINNSDFFGELEMGTPEEPAIYMESVHHFYKEVSGSPLIRPAWYYDVEQQGEGIADVTTHLIDLLFWKCFPDQPIDYTRDIGSISSTHWPTDISRQQFMQSTGESSFPDYLHKYLDNSTLKVYANGTVNFDVKNHNVSLQVM</sequence>
<dbReference type="PANTHER" id="PTHR43818:SF11">
    <property type="entry name" value="BCDNA.GH03377"/>
    <property type="match status" value="1"/>
</dbReference>
<dbReference type="InterPro" id="IPR036291">
    <property type="entry name" value="NAD(P)-bd_dom_sf"/>
</dbReference>
<dbReference type="PANTHER" id="PTHR43818">
    <property type="entry name" value="BCDNA.GH03377"/>
    <property type="match status" value="1"/>
</dbReference>
<name>A0A644Y5M9_9ZZZZ</name>
<dbReference type="Pfam" id="PF01408">
    <property type="entry name" value="GFO_IDH_MocA"/>
    <property type="match status" value="1"/>
</dbReference>
<keyword evidence="1" id="KW-0560">Oxidoreductase</keyword>
<evidence type="ECO:0000259" key="2">
    <source>
        <dbReference type="Pfam" id="PF01408"/>
    </source>
</evidence>
<dbReference type="AlphaFoldDB" id="A0A644Y5M9"/>
<dbReference type="GO" id="GO:0016491">
    <property type="term" value="F:oxidoreductase activity"/>
    <property type="evidence" value="ECO:0007669"/>
    <property type="project" value="UniProtKB-KW"/>
</dbReference>
<evidence type="ECO:0000259" key="3">
    <source>
        <dbReference type="Pfam" id="PF16490"/>
    </source>
</evidence>
<proteinExistence type="predicted"/>
<dbReference type="SUPFAM" id="SSF51735">
    <property type="entry name" value="NAD(P)-binding Rossmann-fold domains"/>
    <property type="match status" value="1"/>
</dbReference>
<dbReference type="Gene3D" id="3.40.50.720">
    <property type="entry name" value="NAD(P)-binding Rossmann-like Domain"/>
    <property type="match status" value="1"/>
</dbReference>